<dbReference type="InterPro" id="IPR005511">
    <property type="entry name" value="SMP-30"/>
</dbReference>
<evidence type="ECO:0000256" key="2">
    <source>
        <dbReference type="PIRSR" id="PIRSR605511-1"/>
    </source>
</evidence>
<evidence type="ECO:0000256" key="1">
    <source>
        <dbReference type="ARBA" id="ARBA00008853"/>
    </source>
</evidence>
<feature type="binding site" evidence="3">
    <location>
        <position position="159"/>
    </location>
    <ligand>
        <name>a divalent metal cation</name>
        <dbReference type="ChEBI" id="CHEBI:60240"/>
    </ligand>
</feature>
<dbReference type="Pfam" id="PF08450">
    <property type="entry name" value="SGL"/>
    <property type="match status" value="1"/>
</dbReference>
<keyword evidence="3" id="KW-0479">Metal-binding</keyword>
<comment type="similarity">
    <text evidence="1">Belongs to the SMP-30/CGR1 family.</text>
</comment>
<dbReference type="OrthoDB" id="2633250at2"/>
<feature type="binding site" evidence="3">
    <location>
        <position position="209"/>
    </location>
    <ligand>
        <name>a divalent metal cation</name>
        <dbReference type="ChEBI" id="CHEBI:60240"/>
    </ligand>
</feature>
<dbReference type="GO" id="GO:0019853">
    <property type="term" value="P:L-ascorbic acid biosynthetic process"/>
    <property type="evidence" value="ECO:0007669"/>
    <property type="project" value="TreeGrafter"/>
</dbReference>
<feature type="binding site" evidence="3">
    <location>
        <position position="114"/>
    </location>
    <ligand>
        <name>substrate</name>
    </ligand>
</feature>
<evidence type="ECO:0000313" key="5">
    <source>
        <dbReference type="EMBL" id="PWR03586.1"/>
    </source>
</evidence>
<dbReference type="PRINTS" id="PR01790">
    <property type="entry name" value="SMP30FAMILY"/>
</dbReference>
<dbReference type="AlphaFoldDB" id="A0A2V2LK48"/>
<comment type="cofactor">
    <cofactor evidence="3">
        <name>Zn(2+)</name>
        <dbReference type="ChEBI" id="CHEBI:29105"/>
    </cofactor>
    <text evidence="3">Binds 1 divalent metal cation per subunit.</text>
</comment>
<proteinExistence type="inferred from homology"/>
<feature type="binding site" evidence="3">
    <location>
        <position position="112"/>
    </location>
    <ligand>
        <name>substrate</name>
    </ligand>
</feature>
<accession>A0A2V2LK48</accession>
<evidence type="ECO:0000259" key="4">
    <source>
        <dbReference type="Pfam" id="PF08450"/>
    </source>
</evidence>
<feature type="active site" description="Proton donor/acceptor" evidence="2">
    <location>
        <position position="209"/>
    </location>
</feature>
<feature type="domain" description="SMP-30/Gluconolactonase/LRE-like region" evidence="4">
    <location>
        <begin position="27"/>
        <end position="268"/>
    </location>
</feature>
<dbReference type="RefSeq" id="WP_109810704.1">
    <property type="nucleotide sequence ID" value="NZ_QGKU01000025.1"/>
</dbReference>
<dbReference type="InterPro" id="IPR013658">
    <property type="entry name" value="SGL"/>
</dbReference>
<dbReference type="GO" id="GO:0004341">
    <property type="term" value="F:gluconolactonase activity"/>
    <property type="evidence" value="ECO:0007669"/>
    <property type="project" value="TreeGrafter"/>
</dbReference>
<keyword evidence="3" id="KW-0862">Zinc</keyword>
<evidence type="ECO:0000256" key="3">
    <source>
        <dbReference type="PIRSR" id="PIRSR605511-2"/>
    </source>
</evidence>
<feature type="binding site" evidence="3">
    <location>
        <position position="29"/>
    </location>
    <ligand>
        <name>a divalent metal cation</name>
        <dbReference type="ChEBI" id="CHEBI:60240"/>
    </ligand>
</feature>
<name>A0A2V2LK48_9RHOB</name>
<dbReference type="PANTHER" id="PTHR10907">
    <property type="entry name" value="REGUCALCIN"/>
    <property type="match status" value="1"/>
</dbReference>
<sequence>MTSLHDRGALADMPLEAELLVACDTELGEGVQWHPRHRRVFWTDIKASVLWSCDEHGGRVRRLDLEAPLCSFAFCDDGRMLAAFADGLAWVDPLTGRRRLFEPYQPDRPGTRMNDGALDRQGRFVVGGIDEADRQPVTPVWSVDRGRVREILHNVVIANSTAFSPDGTVMYFADTPEGVIRAYAYNPATGTPSQRRDFAVLAPDEGKPDGSTVDAQGALWNARFGGGSVARYLPDGTPDLVVRVPAPNVTCCALGGRTMRRLFITTARIEMTEDALAAAPHAGGLFVVDVPVRGLVPGTYRR</sequence>
<dbReference type="PANTHER" id="PTHR10907:SF47">
    <property type="entry name" value="REGUCALCIN"/>
    <property type="match status" value="1"/>
</dbReference>
<dbReference type="InterPro" id="IPR011042">
    <property type="entry name" value="6-blade_b-propeller_TolB-like"/>
</dbReference>
<dbReference type="SUPFAM" id="SSF63829">
    <property type="entry name" value="Calcium-dependent phosphotriesterase"/>
    <property type="match status" value="1"/>
</dbReference>
<comment type="caution">
    <text evidence="5">The sequence shown here is derived from an EMBL/GenBank/DDBJ whole genome shotgun (WGS) entry which is preliminary data.</text>
</comment>
<reference evidence="5 6" key="1">
    <citation type="submission" date="2018-05" db="EMBL/GenBank/DDBJ databases">
        <title>Rhodobacteraceae gen. nov., sp. nov. isolated from sea water.</title>
        <authorList>
            <person name="Ren Y."/>
        </authorList>
    </citation>
    <scope>NUCLEOTIDE SEQUENCE [LARGE SCALE GENOMIC DNA]</scope>
    <source>
        <strain evidence="5 6">TG-679</strain>
    </source>
</reference>
<gene>
    <name evidence="5" type="ORF">DKT77_05435</name>
</gene>
<dbReference type="GO" id="GO:0005509">
    <property type="term" value="F:calcium ion binding"/>
    <property type="evidence" value="ECO:0007669"/>
    <property type="project" value="TreeGrafter"/>
</dbReference>
<organism evidence="5 6">
    <name type="scientific">Meridianimarinicoccus roseus</name>
    <dbReference type="NCBI Taxonomy" id="2072018"/>
    <lineage>
        <taxon>Bacteria</taxon>
        <taxon>Pseudomonadati</taxon>
        <taxon>Pseudomonadota</taxon>
        <taxon>Alphaproteobacteria</taxon>
        <taxon>Rhodobacterales</taxon>
        <taxon>Paracoccaceae</taxon>
        <taxon>Meridianimarinicoccus</taxon>
    </lineage>
</organism>
<dbReference type="EMBL" id="QGKU01000025">
    <property type="protein sequence ID" value="PWR03586.1"/>
    <property type="molecule type" value="Genomic_DNA"/>
</dbReference>
<protein>
    <submittedName>
        <fullName evidence="5">Regucalcin</fullName>
    </submittedName>
</protein>
<dbReference type="Gene3D" id="2.120.10.30">
    <property type="entry name" value="TolB, C-terminal domain"/>
    <property type="match status" value="1"/>
</dbReference>
<keyword evidence="6" id="KW-1185">Reference proteome</keyword>
<evidence type="ECO:0000313" key="6">
    <source>
        <dbReference type="Proteomes" id="UP000245680"/>
    </source>
</evidence>
<dbReference type="Proteomes" id="UP000245680">
    <property type="component" value="Unassembled WGS sequence"/>
</dbReference>